<dbReference type="HAMAP" id="MF_00688">
    <property type="entry name" value="Leu_Phe_trans"/>
    <property type="match status" value="1"/>
</dbReference>
<comment type="caution">
    <text evidence="16">The sequence shown here is derived from an EMBL/GenBank/DDBJ whole genome shotgun (WGS) entry which is preliminary data.</text>
</comment>
<keyword evidence="4 15" id="KW-0012">Acyltransferase</keyword>
<comment type="catalytic activity">
    <reaction evidence="7 15">
        <text>N-terminal L-lysyl-[protein] + L-leucyl-tRNA(Leu) = N-terminal L-leucyl-L-lysyl-[protein] + tRNA(Leu) + H(+)</text>
        <dbReference type="Rhea" id="RHEA:12340"/>
        <dbReference type="Rhea" id="RHEA-COMP:9613"/>
        <dbReference type="Rhea" id="RHEA-COMP:9622"/>
        <dbReference type="Rhea" id="RHEA-COMP:12670"/>
        <dbReference type="Rhea" id="RHEA-COMP:12671"/>
        <dbReference type="ChEBI" id="CHEBI:15378"/>
        <dbReference type="ChEBI" id="CHEBI:65249"/>
        <dbReference type="ChEBI" id="CHEBI:78442"/>
        <dbReference type="ChEBI" id="CHEBI:78494"/>
        <dbReference type="ChEBI" id="CHEBI:133043"/>
        <dbReference type="EC" id="2.3.2.6"/>
    </reaction>
</comment>
<evidence type="ECO:0000256" key="2">
    <source>
        <dbReference type="ARBA" id="ARBA00022490"/>
    </source>
</evidence>
<comment type="catalytic activity">
    <reaction evidence="5 15">
        <text>L-phenylalanyl-tRNA(Phe) + an N-terminal L-alpha-aminoacyl-[protein] = an N-terminal L-phenylalanyl-L-alpha-aminoacyl-[protein] + tRNA(Phe)</text>
        <dbReference type="Rhea" id="RHEA:43632"/>
        <dbReference type="Rhea" id="RHEA-COMP:9668"/>
        <dbReference type="Rhea" id="RHEA-COMP:9699"/>
        <dbReference type="Rhea" id="RHEA-COMP:10636"/>
        <dbReference type="Rhea" id="RHEA-COMP:10637"/>
        <dbReference type="ChEBI" id="CHEBI:78442"/>
        <dbReference type="ChEBI" id="CHEBI:78531"/>
        <dbReference type="ChEBI" id="CHEBI:78597"/>
        <dbReference type="ChEBI" id="CHEBI:83561"/>
        <dbReference type="EC" id="2.3.2.6"/>
    </reaction>
</comment>
<gene>
    <name evidence="15" type="primary">aat</name>
    <name evidence="16" type="ORF">ABR85_01195</name>
</gene>
<dbReference type="GO" id="GO:0030163">
    <property type="term" value="P:protein catabolic process"/>
    <property type="evidence" value="ECO:0007669"/>
    <property type="project" value="UniProtKB-UniRule"/>
</dbReference>
<protein>
    <recommendedName>
        <fullName evidence="11 15">Leucyl/phenylalanyl-tRNA--protein transferase</fullName>
        <ecNumber evidence="10 15">2.3.2.6</ecNumber>
    </recommendedName>
    <alternativeName>
        <fullName evidence="12 15">L/F-transferase</fullName>
    </alternativeName>
    <alternativeName>
        <fullName evidence="13 15">Leucyltransferase</fullName>
    </alternativeName>
    <alternativeName>
        <fullName evidence="14 15">Phenyalanyltransferase</fullName>
    </alternativeName>
</protein>
<sequence>MKQLPWLEDSGGVFPPASEAFKEPNGLLCAGGDLVPEILLSAYSQGIFPWFDDDQPILWWSPDPRMVIELDAFEPSRSLRKLLRRGGFTFSLDTSFAQVIQSCAAPRNDDAGTWITGEMQNAYTALHDLGFAHSVEVWQDGVLVGGLYGVAIGKQFFGESMFSKVSNASKAALSTLAKQLRRWDFALVDCQIANPHLESLGAVEIARSDFLNRIAAACSRPHAQCRWTLDADLVKP</sequence>
<evidence type="ECO:0000256" key="15">
    <source>
        <dbReference type="HAMAP-Rule" id="MF_00688"/>
    </source>
</evidence>
<evidence type="ECO:0000256" key="6">
    <source>
        <dbReference type="ARBA" id="ARBA00050652"/>
    </source>
</evidence>
<accession>A0A0R2THR8</accession>
<dbReference type="FunFam" id="3.30.70.3550:FF:000001">
    <property type="entry name" value="Leucyl/phenylalanyl-tRNA--protein transferase"/>
    <property type="match status" value="1"/>
</dbReference>
<proteinExistence type="inferred from homology"/>
<dbReference type="EMBL" id="LICD01000007">
    <property type="protein sequence ID" value="KRO84282.1"/>
    <property type="molecule type" value="Genomic_DNA"/>
</dbReference>
<evidence type="ECO:0000256" key="10">
    <source>
        <dbReference type="ARBA" id="ARBA00066767"/>
    </source>
</evidence>
<dbReference type="GO" id="GO:0008914">
    <property type="term" value="F:leucyl-tRNA--protein transferase activity"/>
    <property type="evidence" value="ECO:0007669"/>
    <property type="project" value="UniProtKB-UniRule"/>
</dbReference>
<dbReference type="InterPro" id="IPR016181">
    <property type="entry name" value="Acyl_CoA_acyltransferase"/>
</dbReference>
<evidence type="ECO:0000256" key="4">
    <source>
        <dbReference type="ARBA" id="ARBA00023315"/>
    </source>
</evidence>
<dbReference type="Proteomes" id="UP000051242">
    <property type="component" value="Unassembled WGS sequence"/>
</dbReference>
<name>A0A0R2THR8_9GAMM</name>
<evidence type="ECO:0000256" key="3">
    <source>
        <dbReference type="ARBA" id="ARBA00022679"/>
    </source>
</evidence>
<dbReference type="InterPro" id="IPR042203">
    <property type="entry name" value="Leu/Phe-tRNA_Trfase_C"/>
</dbReference>
<reference evidence="16 17" key="1">
    <citation type="submission" date="2015-10" db="EMBL/GenBank/DDBJ databases">
        <title>Metagenome-Assembled Genomes uncover a global brackish microbiome.</title>
        <authorList>
            <person name="Hugerth L.W."/>
            <person name="Larsson J."/>
            <person name="Alneberg J."/>
            <person name="Lindh M.V."/>
            <person name="Legrand C."/>
            <person name="Pinhassi J."/>
            <person name="Andersson A.F."/>
        </authorList>
    </citation>
    <scope>NUCLEOTIDE SEQUENCE [LARGE SCALE GENOMIC DNA]</scope>
    <source>
        <strain evidence="16">BACL22 MAG-120619-bin3</strain>
    </source>
</reference>
<dbReference type="EC" id="2.3.2.6" evidence="10 15"/>
<evidence type="ECO:0000256" key="14">
    <source>
        <dbReference type="ARBA" id="ARBA00083640"/>
    </source>
</evidence>
<dbReference type="PANTHER" id="PTHR30098">
    <property type="entry name" value="LEUCYL/PHENYLALANYL-TRNA--PROTEIN TRANSFERASE"/>
    <property type="match status" value="1"/>
</dbReference>
<evidence type="ECO:0000256" key="9">
    <source>
        <dbReference type="ARBA" id="ARBA00061535"/>
    </source>
</evidence>
<comment type="function">
    <text evidence="8 15">Functions in the N-end rule pathway of protein degradation where it conjugates Leu, Phe and, less efficiently, Met from aminoacyl-tRNAs to the N-termini of proteins containing an N-terminal arginine or lysine.</text>
</comment>
<evidence type="ECO:0000256" key="12">
    <source>
        <dbReference type="ARBA" id="ARBA00077136"/>
    </source>
</evidence>
<dbReference type="Gene3D" id="3.30.70.3550">
    <property type="entry name" value="Leucyl/phenylalanyl-tRNA-protein transferase, N-terminal domain"/>
    <property type="match status" value="1"/>
</dbReference>
<evidence type="ECO:0000256" key="8">
    <source>
        <dbReference type="ARBA" id="ARBA00054043"/>
    </source>
</evidence>
<evidence type="ECO:0000256" key="1">
    <source>
        <dbReference type="ARBA" id="ARBA00004496"/>
    </source>
</evidence>
<dbReference type="Gene3D" id="3.40.630.70">
    <property type="entry name" value="Leucyl/phenylalanyl-tRNA-protein transferase, C-terminal domain"/>
    <property type="match status" value="1"/>
</dbReference>
<dbReference type="Pfam" id="PF03588">
    <property type="entry name" value="Leu_Phe_trans"/>
    <property type="match status" value="1"/>
</dbReference>
<keyword evidence="2 15" id="KW-0963">Cytoplasm</keyword>
<dbReference type="NCBIfam" id="TIGR00667">
    <property type="entry name" value="aat"/>
    <property type="match status" value="1"/>
</dbReference>
<evidence type="ECO:0000256" key="13">
    <source>
        <dbReference type="ARBA" id="ARBA00077165"/>
    </source>
</evidence>
<dbReference type="AlphaFoldDB" id="A0A0R2THR8"/>
<dbReference type="InterPro" id="IPR004616">
    <property type="entry name" value="Leu/Phe-tRNA_Trfase"/>
</dbReference>
<evidence type="ECO:0000313" key="17">
    <source>
        <dbReference type="Proteomes" id="UP000051242"/>
    </source>
</evidence>
<keyword evidence="3 15" id="KW-0808">Transferase</keyword>
<dbReference type="FunFam" id="3.40.630.70:FF:000001">
    <property type="entry name" value="Leucyl/phenylalanyl-tRNA--protein transferase"/>
    <property type="match status" value="1"/>
</dbReference>
<comment type="similarity">
    <text evidence="9 15">Belongs to the L/F-transferase family.</text>
</comment>
<evidence type="ECO:0000256" key="11">
    <source>
        <dbReference type="ARBA" id="ARBA00074372"/>
    </source>
</evidence>
<comment type="catalytic activity">
    <reaction evidence="6 15">
        <text>N-terminal L-arginyl-[protein] + L-leucyl-tRNA(Leu) = N-terminal L-leucyl-L-arginyl-[protein] + tRNA(Leu) + H(+)</text>
        <dbReference type="Rhea" id="RHEA:50416"/>
        <dbReference type="Rhea" id="RHEA-COMP:9613"/>
        <dbReference type="Rhea" id="RHEA-COMP:9622"/>
        <dbReference type="Rhea" id="RHEA-COMP:12672"/>
        <dbReference type="Rhea" id="RHEA-COMP:12673"/>
        <dbReference type="ChEBI" id="CHEBI:15378"/>
        <dbReference type="ChEBI" id="CHEBI:64719"/>
        <dbReference type="ChEBI" id="CHEBI:78442"/>
        <dbReference type="ChEBI" id="CHEBI:78494"/>
        <dbReference type="ChEBI" id="CHEBI:133044"/>
        <dbReference type="EC" id="2.3.2.6"/>
    </reaction>
</comment>
<organism evidence="16 17">
    <name type="scientific">OM182 bacterium BACL3 MAG-120619-bin3</name>
    <dbReference type="NCBI Taxonomy" id="1655593"/>
    <lineage>
        <taxon>Bacteria</taxon>
        <taxon>Pseudomonadati</taxon>
        <taxon>Pseudomonadota</taxon>
        <taxon>Gammaproteobacteria</taxon>
        <taxon>OMG group</taxon>
        <taxon>OM182 clade</taxon>
    </lineage>
</organism>
<evidence type="ECO:0000313" key="16">
    <source>
        <dbReference type="EMBL" id="KRO84282.1"/>
    </source>
</evidence>
<evidence type="ECO:0000256" key="7">
    <source>
        <dbReference type="ARBA" id="ARBA00051538"/>
    </source>
</evidence>
<dbReference type="PANTHER" id="PTHR30098:SF2">
    <property type="entry name" value="LEUCYL_PHENYLALANYL-TRNA--PROTEIN TRANSFERASE"/>
    <property type="match status" value="1"/>
</dbReference>
<evidence type="ECO:0000256" key="5">
    <source>
        <dbReference type="ARBA" id="ARBA00050607"/>
    </source>
</evidence>
<dbReference type="SUPFAM" id="SSF55729">
    <property type="entry name" value="Acyl-CoA N-acyltransferases (Nat)"/>
    <property type="match status" value="1"/>
</dbReference>
<dbReference type="InterPro" id="IPR042221">
    <property type="entry name" value="Leu/Phe-tRNA_Trfase_N"/>
</dbReference>
<comment type="subcellular location">
    <subcellularLocation>
        <location evidence="1 15">Cytoplasm</location>
    </subcellularLocation>
</comment>
<dbReference type="GO" id="GO:0005737">
    <property type="term" value="C:cytoplasm"/>
    <property type="evidence" value="ECO:0007669"/>
    <property type="project" value="UniProtKB-SubCell"/>
</dbReference>